<dbReference type="InterPro" id="IPR008889">
    <property type="entry name" value="VQ"/>
</dbReference>
<dbReference type="PANTHER" id="PTHR33624:SF24">
    <property type="entry name" value="VQ DOMAIN-CONTAINING PROTEIN"/>
    <property type="match status" value="1"/>
</dbReference>
<keyword evidence="1" id="KW-0863">Zinc-finger</keyword>
<dbReference type="PANTHER" id="PTHR33624">
    <property type="entry name" value="SIGMA FACTOR BINDING PROTEIN 1, CHLOROPLASTIC"/>
    <property type="match status" value="1"/>
</dbReference>
<organism evidence="3 4">
    <name type="scientific">Cucurbita argyrosperma subsp. sororia</name>
    <dbReference type="NCBI Taxonomy" id="37648"/>
    <lineage>
        <taxon>Eukaryota</taxon>
        <taxon>Viridiplantae</taxon>
        <taxon>Streptophyta</taxon>
        <taxon>Embryophyta</taxon>
        <taxon>Tracheophyta</taxon>
        <taxon>Spermatophyta</taxon>
        <taxon>Magnoliopsida</taxon>
        <taxon>eudicotyledons</taxon>
        <taxon>Gunneridae</taxon>
        <taxon>Pentapetalae</taxon>
        <taxon>rosids</taxon>
        <taxon>fabids</taxon>
        <taxon>Cucurbitales</taxon>
        <taxon>Cucurbitaceae</taxon>
        <taxon>Cucurbiteae</taxon>
        <taxon>Cucurbita</taxon>
    </lineage>
</organism>
<dbReference type="InterPro" id="IPR039335">
    <property type="entry name" value="SIB1/2"/>
</dbReference>
<dbReference type="AlphaFoldDB" id="A0AAV6M2G2"/>
<gene>
    <name evidence="3" type="primary">SIB1</name>
    <name evidence="3" type="ORF">SDJN03_27680</name>
</gene>
<protein>
    <submittedName>
        <fullName evidence="3">Sigma factor binding protein 1, chloroplastic</fullName>
    </submittedName>
</protein>
<dbReference type="PROSITE" id="PS00028">
    <property type="entry name" value="ZINC_FINGER_C2H2_1"/>
    <property type="match status" value="1"/>
</dbReference>
<keyword evidence="4" id="KW-1185">Reference proteome</keyword>
<dbReference type="PROSITE" id="PS50157">
    <property type="entry name" value="ZINC_FINGER_C2H2_2"/>
    <property type="match status" value="1"/>
</dbReference>
<dbReference type="Pfam" id="PF05678">
    <property type="entry name" value="VQ"/>
    <property type="match status" value="1"/>
</dbReference>
<comment type="caution">
    <text evidence="3">The sequence shown here is derived from an EMBL/GenBank/DDBJ whole genome shotgun (WGS) entry which is preliminary data.</text>
</comment>
<dbReference type="InterPro" id="IPR013087">
    <property type="entry name" value="Znf_C2H2_type"/>
</dbReference>
<evidence type="ECO:0000259" key="2">
    <source>
        <dbReference type="PROSITE" id="PS50157"/>
    </source>
</evidence>
<keyword evidence="1" id="KW-0862">Zinc</keyword>
<sequence length="257" mass="28991">MDLTAKKQSKRRSRKSAAADFKVVYISNPMKVKTSASRFRSLVQKLTGLDSDAERFMELIAAAASSDRNNLQSSTSASAFLDYQLLGDDDLTDCDHRLVAGKIETAAYQSSVAPPEDLVMENFDASFAEMFQSFLHDSSSTQTEMPGFSALLPFLFFSCCRRRSPESHHHLLLWPFIHLLLILKMESGKYKDDGDDKAKDRKSNICLECGAAFKKPAYLKQHMQSHSLEYQVGRPPEKLHQGPHSRYYSSRGHIFVP</sequence>
<evidence type="ECO:0000256" key="1">
    <source>
        <dbReference type="PROSITE-ProRule" id="PRU00042"/>
    </source>
</evidence>
<reference evidence="3 4" key="1">
    <citation type="journal article" date="2021" name="Hortic Res">
        <title>The domestication of Cucurbita argyrosperma as revealed by the genome of its wild relative.</title>
        <authorList>
            <person name="Barrera-Redondo J."/>
            <person name="Sanchez-de la Vega G."/>
            <person name="Aguirre-Liguori J.A."/>
            <person name="Castellanos-Morales G."/>
            <person name="Gutierrez-Guerrero Y.T."/>
            <person name="Aguirre-Dugua X."/>
            <person name="Aguirre-Planter E."/>
            <person name="Tenaillon M.I."/>
            <person name="Lira-Saade R."/>
            <person name="Eguiarte L.E."/>
        </authorList>
    </citation>
    <scope>NUCLEOTIDE SEQUENCE [LARGE SCALE GENOMIC DNA]</scope>
    <source>
        <strain evidence="3">JBR-2021</strain>
    </source>
</reference>
<feature type="domain" description="C2H2-type" evidence="2">
    <location>
        <begin position="204"/>
        <end position="231"/>
    </location>
</feature>
<proteinExistence type="predicted"/>
<dbReference type="Proteomes" id="UP000685013">
    <property type="component" value="Chromosome 18"/>
</dbReference>
<dbReference type="EMBL" id="JAGKQH010000018">
    <property type="protein sequence ID" value="KAG6573793.1"/>
    <property type="molecule type" value="Genomic_DNA"/>
</dbReference>
<evidence type="ECO:0000313" key="3">
    <source>
        <dbReference type="EMBL" id="KAG6573793.1"/>
    </source>
</evidence>
<keyword evidence="1" id="KW-0479">Metal-binding</keyword>
<accession>A0AAV6M2G2</accession>
<dbReference type="GO" id="GO:0008270">
    <property type="term" value="F:zinc ion binding"/>
    <property type="evidence" value="ECO:0007669"/>
    <property type="project" value="UniProtKB-KW"/>
</dbReference>
<feature type="non-terminal residue" evidence="3">
    <location>
        <position position="1"/>
    </location>
</feature>
<evidence type="ECO:0000313" key="4">
    <source>
        <dbReference type="Proteomes" id="UP000685013"/>
    </source>
</evidence>
<name>A0AAV6M2G2_9ROSI</name>